<dbReference type="RefSeq" id="WP_310519637.1">
    <property type="nucleotide sequence ID" value="NZ_BAABBS010000004.1"/>
</dbReference>
<evidence type="ECO:0000256" key="1">
    <source>
        <dbReference type="SAM" id="MobiDB-lite"/>
    </source>
</evidence>
<comment type="caution">
    <text evidence="2">The sequence shown here is derived from an EMBL/GenBank/DDBJ whole genome shotgun (WGS) entry which is preliminary data.</text>
</comment>
<proteinExistence type="predicted"/>
<gene>
    <name evidence="2" type="ORF">RH861_02695</name>
</gene>
<organism evidence="2 3">
    <name type="scientific">Agromyces indicus</name>
    <dbReference type="NCBI Taxonomy" id="758919"/>
    <lineage>
        <taxon>Bacteria</taxon>
        <taxon>Bacillati</taxon>
        <taxon>Actinomycetota</taxon>
        <taxon>Actinomycetes</taxon>
        <taxon>Micrococcales</taxon>
        <taxon>Microbacteriaceae</taxon>
        <taxon>Agromyces</taxon>
    </lineage>
</organism>
<accession>A0ABU1FGU2</accession>
<dbReference type="Proteomes" id="UP001260072">
    <property type="component" value="Unassembled WGS sequence"/>
</dbReference>
<dbReference type="EMBL" id="JAVKGS010000001">
    <property type="protein sequence ID" value="MDR5690964.1"/>
    <property type="molecule type" value="Genomic_DNA"/>
</dbReference>
<feature type="compositionally biased region" description="Pro residues" evidence="1">
    <location>
        <begin position="52"/>
        <end position="66"/>
    </location>
</feature>
<keyword evidence="3" id="KW-1185">Reference proteome</keyword>
<evidence type="ECO:0000313" key="2">
    <source>
        <dbReference type="EMBL" id="MDR5690964.1"/>
    </source>
</evidence>
<evidence type="ECO:0008006" key="4">
    <source>
        <dbReference type="Google" id="ProtNLM"/>
    </source>
</evidence>
<feature type="region of interest" description="Disordered" evidence="1">
    <location>
        <begin position="44"/>
        <end position="74"/>
    </location>
</feature>
<protein>
    <recommendedName>
        <fullName evidence="4">DUF3558 domain-containing protein</fullName>
    </recommendedName>
</protein>
<sequence>MDTLHHERSSGDARTMTRRPTTMLGIVVIVGALALSACAGLPSAPAATTDAAPPPTETATPAPTPVPGSVAPESRYDLDCDDLVPADLVAALMGDAVGPADPLATAASAGPSIPRMTSVVAIGGLACEWSNGEPNNSQFGTNPAYVGLLVTVVPMPDAGWSSRATKYGMPQPGERCEASFCSMTRATADAWIAAESRLGEEVAADSAAAAAVADAAAAAIDAASPSAAPTQPDSAIPTECEALVPTTAVESLTGTSGLVATTSAGGWSEWAEAMSIAGNGWCRWTAPDTEESVAAVSWIRGGRWAADRLDEAGALVPAGSDPALGLTALDRALLRCTEYTCTVDLVVGADWLQVQSDDEGQAVAIAREVAAGLLG</sequence>
<name>A0ABU1FGU2_9MICO</name>
<evidence type="ECO:0000313" key="3">
    <source>
        <dbReference type="Proteomes" id="UP001260072"/>
    </source>
</evidence>
<reference evidence="3" key="1">
    <citation type="submission" date="2023-07" db="EMBL/GenBank/DDBJ databases">
        <title>Description of three actinobacteria isolated from air of manufacturing shop in a pharmaceutical factory.</title>
        <authorList>
            <person name="Zhang D.-F."/>
        </authorList>
    </citation>
    <scope>NUCLEOTIDE SEQUENCE [LARGE SCALE GENOMIC DNA]</scope>
    <source>
        <strain evidence="3">CCTCC AB 2011122</strain>
    </source>
</reference>